<dbReference type="SUPFAM" id="SSF51430">
    <property type="entry name" value="NAD(P)-linked oxidoreductase"/>
    <property type="match status" value="1"/>
</dbReference>
<keyword evidence="2" id="KW-1185">Reference proteome</keyword>
<evidence type="ECO:0000313" key="1">
    <source>
        <dbReference type="EMBL" id="MET1755986.1"/>
    </source>
</evidence>
<accession>A0ABV2D289</accession>
<dbReference type="EMBL" id="JBEWLY010000017">
    <property type="protein sequence ID" value="MET1755986.1"/>
    <property type="molecule type" value="Genomic_DNA"/>
</dbReference>
<dbReference type="InterPro" id="IPR036812">
    <property type="entry name" value="NAD(P)_OxRdtase_dom_sf"/>
</dbReference>
<reference evidence="1 2" key="1">
    <citation type="submission" date="2024-07" db="EMBL/GenBank/DDBJ databases">
        <title>Novosphingobium kalidii RD2P27.</title>
        <authorList>
            <person name="Sun J.-Q."/>
        </authorList>
    </citation>
    <scope>NUCLEOTIDE SEQUENCE [LARGE SCALE GENOMIC DNA]</scope>
    <source>
        <strain evidence="1 2">RD2P27</strain>
    </source>
</reference>
<name>A0ABV2D289_9SPHN</name>
<dbReference type="RefSeq" id="WP_353984478.1">
    <property type="nucleotide sequence ID" value="NZ_JBEWLY010000017.1"/>
</dbReference>
<proteinExistence type="predicted"/>
<organism evidence="1 2">
    <name type="scientific">Novosphingobium kalidii</name>
    <dbReference type="NCBI Taxonomy" id="3230299"/>
    <lineage>
        <taxon>Bacteria</taxon>
        <taxon>Pseudomonadati</taxon>
        <taxon>Pseudomonadota</taxon>
        <taxon>Alphaproteobacteria</taxon>
        <taxon>Sphingomonadales</taxon>
        <taxon>Sphingomonadaceae</taxon>
        <taxon>Novosphingobium</taxon>
    </lineage>
</organism>
<dbReference type="Gene3D" id="3.20.20.100">
    <property type="entry name" value="NADP-dependent oxidoreductase domain"/>
    <property type="match status" value="1"/>
</dbReference>
<evidence type="ECO:0008006" key="3">
    <source>
        <dbReference type="Google" id="ProtNLM"/>
    </source>
</evidence>
<comment type="caution">
    <text evidence="1">The sequence shown here is derived from an EMBL/GenBank/DDBJ whole genome shotgun (WGS) entry which is preliminary data.</text>
</comment>
<protein>
    <recommendedName>
        <fullName evidence="3">NADP-dependent oxidoreductase domain-containing protein</fullName>
    </recommendedName>
</protein>
<evidence type="ECO:0000313" key="2">
    <source>
        <dbReference type="Proteomes" id="UP001548713"/>
    </source>
</evidence>
<sequence length="104" mass="11951">MHKQIALKVVPQDGETLKEDTLTDIGKARGKSAAQVALRWVHQLMRIGWPVPQSLIESPKMLRYFDFELDEMRRVGNFAKRDHRIVGPDDLASEWDDPPLRTGE</sequence>
<gene>
    <name evidence="1" type="ORF">ABVV53_11035</name>
</gene>
<dbReference type="Proteomes" id="UP001548713">
    <property type="component" value="Unassembled WGS sequence"/>
</dbReference>